<evidence type="ECO:0000256" key="1">
    <source>
        <dbReference type="ARBA" id="ARBA00000085"/>
    </source>
</evidence>
<dbReference type="Pfam" id="PF02518">
    <property type="entry name" value="HATPase_c"/>
    <property type="match status" value="1"/>
</dbReference>
<sequence length="414" mass="47301">MNSPTLILILLAVAVVSAIVSRAYFLRRIYRKLNYMLDALEDKETNFHFSEEKFWYRRFNRTLNRIHVLYDRERQEIAEQEKYYGWMLEQVHTGIVVVDLSEKRKGQVVYSNSSALNLLGLATLSHVRQLRSVSVELEDAFWKVSSNSEQRSLFYNEQGKIAVSISASEALLQGERVKIIALNDITGEMVHNEELSWNRLIRVLTHEIMNTVTPIASLSHTLSQEVGDTDRSDRIDWKELKLGLDTIASSSDGLIKFVNTYRSLTHVSAPVKKPFFVRELIDKVEHLTRESVHQAGAVFLYEEKSDDILLYADENQLSQVFVNLVKNALQAGATKIKITAEIDFAETIKIAVSNNGRPISAESQEEIFVPFYTTKQEGTGIGLSLSRQIMRLHNGTLTLARSDQRMTTFLLHFK</sequence>
<gene>
    <name evidence="10" type="ORF">DW921_02820</name>
</gene>
<dbReference type="PANTHER" id="PTHR43065">
    <property type="entry name" value="SENSOR HISTIDINE KINASE"/>
    <property type="match status" value="1"/>
</dbReference>
<protein>
    <recommendedName>
        <fullName evidence="2">histidine kinase</fullName>
        <ecNumber evidence="2">2.7.13.3</ecNumber>
    </recommendedName>
</protein>
<evidence type="ECO:0000259" key="9">
    <source>
        <dbReference type="PROSITE" id="PS50109"/>
    </source>
</evidence>
<evidence type="ECO:0000256" key="5">
    <source>
        <dbReference type="ARBA" id="ARBA00022777"/>
    </source>
</evidence>
<keyword evidence="5" id="KW-0418">Kinase</keyword>
<dbReference type="InterPro" id="IPR036890">
    <property type="entry name" value="HATPase_C_sf"/>
</dbReference>
<feature type="domain" description="Histidine kinase" evidence="9">
    <location>
        <begin position="203"/>
        <end position="414"/>
    </location>
</feature>
<keyword evidence="3" id="KW-0808">Transferase</keyword>
<dbReference type="PRINTS" id="PR00344">
    <property type="entry name" value="BCTRLSENSOR"/>
</dbReference>
<proteinExistence type="predicted"/>
<dbReference type="SMART" id="SM00387">
    <property type="entry name" value="HATPase_c"/>
    <property type="match status" value="1"/>
</dbReference>
<organism evidence="10 11">
    <name type="scientific">Phocaeicola coprophilus</name>
    <dbReference type="NCBI Taxonomy" id="387090"/>
    <lineage>
        <taxon>Bacteria</taxon>
        <taxon>Pseudomonadati</taxon>
        <taxon>Bacteroidota</taxon>
        <taxon>Bacteroidia</taxon>
        <taxon>Bacteroidales</taxon>
        <taxon>Bacteroidaceae</taxon>
        <taxon>Phocaeicola</taxon>
    </lineage>
</organism>
<dbReference type="GO" id="GO:0005524">
    <property type="term" value="F:ATP binding"/>
    <property type="evidence" value="ECO:0007669"/>
    <property type="project" value="UniProtKB-KW"/>
</dbReference>
<dbReference type="SUPFAM" id="SSF55874">
    <property type="entry name" value="ATPase domain of HSP90 chaperone/DNA topoisomerase II/histidine kinase"/>
    <property type="match status" value="1"/>
</dbReference>
<evidence type="ECO:0000256" key="2">
    <source>
        <dbReference type="ARBA" id="ARBA00012438"/>
    </source>
</evidence>
<dbReference type="GO" id="GO:0000160">
    <property type="term" value="P:phosphorelay signal transduction system"/>
    <property type="evidence" value="ECO:0007669"/>
    <property type="project" value="UniProtKB-KW"/>
</dbReference>
<dbReference type="EMBL" id="QSFT01000004">
    <property type="protein sequence ID" value="RHA77951.1"/>
    <property type="molecule type" value="Genomic_DNA"/>
</dbReference>
<feature type="transmembrane region" description="Helical" evidence="8">
    <location>
        <begin position="6"/>
        <end position="26"/>
    </location>
</feature>
<accession>A0A413T3F3</accession>
<dbReference type="InterPro" id="IPR003594">
    <property type="entry name" value="HATPase_dom"/>
</dbReference>
<comment type="catalytic activity">
    <reaction evidence="1">
        <text>ATP + protein L-histidine = ADP + protein N-phospho-L-histidine.</text>
        <dbReference type="EC" id="2.7.13.3"/>
    </reaction>
</comment>
<evidence type="ECO:0000256" key="8">
    <source>
        <dbReference type="SAM" id="Phobius"/>
    </source>
</evidence>
<dbReference type="PROSITE" id="PS00018">
    <property type="entry name" value="EF_HAND_1"/>
    <property type="match status" value="1"/>
</dbReference>
<dbReference type="PANTHER" id="PTHR43065:SF46">
    <property type="entry name" value="C4-DICARBOXYLATE TRANSPORT SENSOR PROTEIN DCTB"/>
    <property type="match status" value="1"/>
</dbReference>
<dbReference type="InterPro" id="IPR004358">
    <property type="entry name" value="Sig_transdc_His_kin-like_C"/>
</dbReference>
<keyword evidence="4" id="KW-0547">Nucleotide-binding</keyword>
<dbReference type="InterPro" id="IPR018247">
    <property type="entry name" value="EF_Hand_1_Ca_BS"/>
</dbReference>
<name>A0A413T3F3_9BACT</name>
<keyword evidence="6 10" id="KW-0067">ATP-binding</keyword>
<keyword evidence="8" id="KW-1133">Transmembrane helix</keyword>
<evidence type="ECO:0000256" key="6">
    <source>
        <dbReference type="ARBA" id="ARBA00022840"/>
    </source>
</evidence>
<evidence type="ECO:0000313" key="10">
    <source>
        <dbReference type="EMBL" id="RHA77951.1"/>
    </source>
</evidence>
<evidence type="ECO:0000256" key="4">
    <source>
        <dbReference type="ARBA" id="ARBA00022741"/>
    </source>
</evidence>
<dbReference type="GO" id="GO:0004673">
    <property type="term" value="F:protein histidine kinase activity"/>
    <property type="evidence" value="ECO:0007669"/>
    <property type="project" value="UniProtKB-EC"/>
</dbReference>
<evidence type="ECO:0000256" key="3">
    <source>
        <dbReference type="ARBA" id="ARBA00022679"/>
    </source>
</evidence>
<dbReference type="PROSITE" id="PS50109">
    <property type="entry name" value="HIS_KIN"/>
    <property type="match status" value="1"/>
</dbReference>
<evidence type="ECO:0000256" key="7">
    <source>
        <dbReference type="ARBA" id="ARBA00023012"/>
    </source>
</evidence>
<keyword evidence="8" id="KW-0812">Transmembrane</keyword>
<dbReference type="RefSeq" id="WP_118399961.1">
    <property type="nucleotide sequence ID" value="NZ_CABJGD010000004.1"/>
</dbReference>
<evidence type="ECO:0000313" key="11">
    <source>
        <dbReference type="Proteomes" id="UP000283855"/>
    </source>
</evidence>
<dbReference type="InterPro" id="IPR005467">
    <property type="entry name" value="His_kinase_dom"/>
</dbReference>
<dbReference type="Proteomes" id="UP000283855">
    <property type="component" value="Unassembled WGS sequence"/>
</dbReference>
<keyword evidence="7" id="KW-0902">Two-component regulatory system</keyword>
<dbReference type="AlphaFoldDB" id="A0A413T3F3"/>
<keyword evidence="8" id="KW-0472">Membrane</keyword>
<dbReference type="EC" id="2.7.13.3" evidence="2"/>
<comment type="caution">
    <text evidence="10">The sequence shown here is derived from an EMBL/GenBank/DDBJ whole genome shotgun (WGS) entry which is preliminary data.</text>
</comment>
<dbReference type="Gene3D" id="3.30.565.10">
    <property type="entry name" value="Histidine kinase-like ATPase, C-terminal domain"/>
    <property type="match status" value="1"/>
</dbReference>
<reference evidence="10 11" key="1">
    <citation type="submission" date="2018-08" db="EMBL/GenBank/DDBJ databases">
        <title>A genome reference for cultivated species of the human gut microbiota.</title>
        <authorList>
            <person name="Zou Y."/>
            <person name="Xue W."/>
            <person name="Luo G."/>
        </authorList>
    </citation>
    <scope>NUCLEOTIDE SEQUENCE [LARGE SCALE GENOMIC DNA]</scope>
    <source>
        <strain evidence="10 11">AM42-38</strain>
    </source>
</reference>